<protein>
    <submittedName>
        <fullName evidence="2">Uncharacterized protein</fullName>
    </submittedName>
</protein>
<gene>
    <name evidence="2" type="ORF">ABS361_14820</name>
</gene>
<accession>A0AAU7X6Z6</accession>
<reference evidence="2" key="1">
    <citation type="submission" date="2024-06" db="EMBL/GenBank/DDBJ databases">
        <title>Methylostella associata gen. nov., sp. nov., a novel Ancalomicrobiaceae-affiliated facultatively methylotrophic bacteria that feed on methanotrophs of the genus Methylococcus.</title>
        <authorList>
            <person name="Saltykova V."/>
            <person name="Danilova O.V."/>
            <person name="Oshkin I.Y."/>
            <person name="Belova S.E."/>
            <person name="Pimenov N.V."/>
            <person name="Dedysh S.N."/>
        </authorList>
    </citation>
    <scope>NUCLEOTIDE SEQUENCE</scope>
    <source>
        <strain evidence="2">S20</strain>
    </source>
</reference>
<keyword evidence="1" id="KW-1133">Transmembrane helix</keyword>
<dbReference type="EMBL" id="CP158568">
    <property type="protein sequence ID" value="XBY43360.1"/>
    <property type="molecule type" value="Genomic_DNA"/>
</dbReference>
<organism evidence="2">
    <name type="scientific">Methyloraptor flagellatus</name>
    <dbReference type="NCBI Taxonomy" id="3162530"/>
    <lineage>
        <taxon>Bacteria</taxon>
        <taxon>Pseudomonadati</taxon>
        <taxon>Pseudomonadota</taxon>
        <taxon>Alphaproteobacteria</taxon>
        <taxon>Hyphomicrobiales</taxon>
        <taxon>Ancalomicrobiaceae</taxon>
        <taxon>Methyloraptor</taxon>
    </lineage>
</organism>
<sequence length="50" mass="5016">MTISTDKPSETPDTEQAISARVLIGLLLLAAVAAGILGYALFIGQGVGGD</sequence>
<name>A0AAU7X6Z6_9HYPH</name>
<proteinExistence type="predicted"/>
<evidence type="ECO:0000256" key="1">
    <source>
        <dbReference type="SAM" id="Phobius"/>
    </source>
</evidence>
<dbReference type="AlphaFoldDB" id="A0AAU7X6Z6"/>
<dbReference type="RefSeq" id="WP_407048460.1">
    <property type="nucleotide sequence ID" value="NZ_CP158568.1"/>
</dbReference>
<feature type="transmembrane region" description="Helical" evidence="1">
    <location>
        <begin position="20"/>
        <end position="42"/>
    </location>
</feature>
<dbReference type="KEGG" id="mflg:ABS361_14820"/>
<keyword evidence="1" id="KW-0472">Membrane</keyword>
<evidence type="ECO:0000313" key="2">
    <source>
        <dbReference type="EMBL" id="XBY43360.1"/>
    </source>
</evidence>
<keyword evidence="1" id="KW-0812">Transmembrane</keyword>